<dbReference type="EMBL" id="UYSU01049454">
    <property type="protein sequence ID" value="VDM06190.1"/>
    <property type="molecule type" value="Genomic_DNA"/>
</dbReference>
<feature type="compositionally biased region" description="Low complexity" evidence="1">
    <location>
        <begin position="1"/>
        <end position="23"/>
    </location>
</feature>
<reference evidence="4" key="1">
    <citation type="submission" date="2016-06" db="UniProtKB">
        <authorList>
            <consortium name="WormBaseParasite"/>
        </authorList>
    </citation>
    <scope>IDENTIFICATION</scope>
</reference>
<sequence length="75" mass="8410">MYLSDSSSSSWHLTSSSCLSYDDSNSEISCDDEETSWMAMASDVAANKSSSTPTLEEEPTVREALMSWEYARVYY</sequence>
<evidence type="ECO:0000313" key="4">
    <source>
        <dbReference type="WBParaSite" id="SSLN_0002053901-mRNA-1"/>
    </source>
</evidence>
<dbReference type="WBParaSite" id="SSLN_0002053901-mRNA-1">
    <property type="protein sequence ID" value="SSLN_0002053901-mRNA-1"/>
    <property type="gene ID" value="SSLN_0002053901"/>
</dbReference>
<dbReference type="AlphaFoldDB" id="A0A183TTK6"/>
<reference evidence="2 3" key="2">
    <citation type="submission" date="2018-11" db="EMBL/GenBank/DDBJ databases">
        <authorList>
            <consortium name="Pathogen Informatics"/>
        </authorList>
    </citation>
    <scope>NUCLEOTIDE SEQUENCE [LARGE SCALE GENOMIC DNA]</scope>
    <source>
        <strain evidence="2 3">NST_G2</strain>
    </source>
</reference>
<name>A0A183TTK6_SCHSO</name>
<accession>A0A183TTK6</accession>
<evidence type="ECO:0000256" key="1">
    <source>
        <dbReference type="SAM" id="MobiDB-lite"/>
    </source>
</evidence>
<keyword evidence="3" id="KW-1185">Reference proteome</keyword>
<dbReference type="Proteomes" id="UP000275846">
    <property type="component" value="Unassembled WGS sequence"/>
</dbReference>
<organism evidence="4">
    <name type="scientific">Schistocephalus solidus</name>
    <name type="common">Tapeworm</name>
    <dbReference type="NCBI Taxonomy" id="70667"/>
    <lineage>
        <taxon>Eukaryota</taxon>
        <taxon>Metazoa</taxon>
        <taxon>Spiralia</taxon>
        <taxon>Lophotrochozoa</taxon>
        <taxon>Platyhelminthes</taxon>
        <taxon>Cestoda</taxon>
        <taxon>Eucestoda</taxon>
        <taxon>Diphyllobothriidea</taxon>
        <taxon>Diphyllobothriidae</taxon>
        <taxon>Schistocephalus</taxon>
    </lineage>
</organism>
<evidence type="ECO:0000313" key="2">
    <source>
        <dbReference type="EMBL" id="VDM06190.1"/>
    </source>
</evidence>
<protein>
    <submittedName>
        <fullName evidence="4">Ovule protein</fullName>
    </submittedName>
</protein>
<evidence type="ECO:0000313" key="3">
    <source>
        <dbReference type="Proteomes" id="UP000275846"/>
    </source>
</evidence>
<feature type="region of interest" description="Disordered" evidence="1">
    <location>
        <begin position="1"/>
        <end position="24"/>
    </location>
</feature>
<proteinExistence type="predicted"/>
<gene>
    <name evidence="2" type="ORF">SSLN_LOCUS19804</name>
</gene>